<sequence length="552" mass="60678">MVYCGKASQGCQSCRVRRIKCDKVRPDCSQCVRVGKKCPGYRDQLSLMFRDESSKVIQKAHAQWGVGDGPDELLMTQETASTSSPLSSLGSHTSPSTSLSPSSPPNHEAGLVAVSNNATVLPNSGHPFSMQPSMGEQGIKFFFTQYVLGHPDEPRTLEELRSTSTFSSPGLQDIMAAVGLASLGNLHDRPDFMVAARRHYGSALRLTRQAVLNDRAPSLDVTVRSIVTLAIFELVNGNGHAENVKTAQTHIAGGVALMRAWCPMPNTASGGIRGMIQLCYSMFMACYLGGTKLPPTFGDWIAFMRSMQPPQDYPSTDLGLLMARITDLAVFVRNHALGDGRPTTTSIIQELVDLDREFLAWEQGLEGYWLHTTHKSDTLPPEAVFEGEYHTYYDMWSARMWAHYRWARLLLNQILLELTDSSPVSTQAVVPVPNSSEITALLRKLARDTLVSIPNHWRHPLLGDKMPATVDRQIGAGSGPAGIGLLIYQLKAAACAAKVPIEYGEWAQGILECIWRDMGIMRARSILEDLRAHLLKLGKGIAVAKVMYEKQI</sequence>
<evidence type="ECO:0000313" key="4">
    <source>
        <dbReference type="EMBL" id="KFA65377.1"/>
    </source>
</evidence>
<dbReference type="PANTHER" id="PTHR38791:SF5">
    <property type="entry name" value="TRANSCRIPTION FACTOR DBAG-RELATED"/>
    <property type="match status" value="1"/>
</dbReference>
<dbReference type="AlphaFoldDB" id="A0A084QN42"/>
<evidence type="ECO:0000256" key="2">
    <source>
        <dbReference type="SAM" id="MobiDB-lite"/>
    </source>
</evidence>
<keyword evidence="1" id="KW-0539">Nucleus</keyword>
<dbReference type="OMA" id="YEMVSCT"/>
<proteinExistence type="predicted"/>
<keyword evidence="5" id="KW-1185">Reference proteome</keyword>
<dbReference type="GO" id="GO:0000981">
    <property type="term" value="F:DNA-binding transcription factor activity, RNA polymerase II-specific"/>
    <property type="evidence" value="ECO:0007669"/>
    <property type="project" value="InterPro"/>
</dbReference>
<dbReference type="PROSITE" id="PS00463">
    <property type="entry name" value="ZN2_CY6_FUNGAL_1"/>
    <property type="match status" value="1"/>
</dbReference>
<protein>
    <recommendedName>
        <fullName evidence="3">Zn(2)-C6 fungal-type domain-containing protein</fullName>
    </recommendedName>
</protein>
<dbReference type="InterPro" id="IPR053175">
    <property type="entry name" value="DHMBA_Reg_Transcription_Factor"/>
</dbReference>
<dbReference type="Pfam" id="PF00172">
    <property type="entry name" value="Zn_clus"/>
    <property type="match status" value="1"/>
</dbReference>
<evidence type="ECO:0000259" key="3">
    <source>
        <dbReference type="PROSITE" id="PS50048"/>
    </source>
</evidence>
<dbReference type="InterPro" id="IPR001138">
    <property type="entry name" value="Zn2Cys6_DnaBD"/>
</dbReference>
<evidence type="ECO:0000313" key="5">
    <source>
        <dbReference type="Proteomes" id="UP000028524"/>
    </source>
</evidence>
<dbReference type="Proteomes" id="UP000028524">
    <property type="component" value="Unassembled WGS sequence"/>
</dbReference>
<dbReference type="Pfam" id="PF11951">
    <property type="entry name" value="Fungal_trans_2"/>
    <property type="match status" value="1"/>
</dbReference>
<accession>A0A084QN42</accession>
<dbReference type="InterPro" id="IPR021858">
    <property type="entry name" value="Fun_TF"/>
</dbReference>
<dbReference type="InterPro" id="IPR036864">
    <property type="entry name" value="Zn2-C6_fun-type_DNA-bd_sf"/>
</dbReference>
<feature type="compositionally biased region" description="Low complexity" evidence="2">
    <location>
        <begin position="81"/>
        <end position="101"/>
    </location>
</feature>
<dbReference type="PANTHER" id="PTHR38791">
    <property type="entry name" value="ZN(II)2CYS6 TRANSCRIPTION FACTOR (EUROFUNG)-RELATED-RELATED"/>
    <property type="match status" value="1"/>
</dbReference>
<dbReference type="OrthoDB" id="5280547at2759"/>
<dbReference type="Gene3D" id="4.10.240.10">
    <property type="entry name" value="Zn(2)-C6 fungal-type DNA-binding domain"/>
    <property type="match status" value="1"/>
</dbReference>
<gene>
    <name evidence="4" type="ORF">S40285_00407</name>
</gene>
<dbReference type="InParanoid" id="A0A084QN42"/>
<evidence type="ECO:0000256" key="1">
    <source>
        <dbReference type="ARBA" id="ARBA00023242"/>
    </source>
</evidence>
<dbReference type="SUPFAM" id="SSF57701">
    <property type="entry name" value="Zn2/Cys6 DNA-binding domain"/>
    <property type="match status" value="1"/>
</dbReference>
<dbReference type="STRING" id="1283841.A0A084QN42"/>
<dbReference type="PROSITE" id="PS50048">
    <property type="entry name" value="ZN2_CY6_FUNGAL_2"/>
    <property type="match status" value="1"/>
</dbReference>
<dbReference type="CDD" id="cd00067">
    <property type="entry name" value="GAL4"/>
    <property type="match status" value="1"/>
</dbReference>
<dbReference type="GO" id="GO:0008270">
    <property type="term" value="F:zinc ion binding"/>
    <property type="evidence" value="ECO:0007669"/>
    <property type="project" value="InterPro"/>
</dbReference>
<dbReference type="SMART" id="SM00066">
    <property type="entry name" value="GAL4"/>
    <property type="match status" value="1"/>
</dbReference>
<dbReference type="HOGENOM" id="CLU_013866_7_1_1"/>
<reference evidence="4 5" key="1">
    <citation type="journal article" date="2014" name="BMC Genomics">
        <title>Comparative genome sequencing reveals chemotype-specific gene clusters in the toxigenic black mold Stachybotrys.</title>
        <authorList>
            <person name="Semeiks J."/>
            <person name="Borek D."/>
            <person name="Otwinowski Z."/>
            <person name="Grishin N.V."/>
        </authorList>
    </citation>
    <scope>NUCLEOTIDE SEQUENCE [LARGE SCALE GENOMIC DNA]</scope>
    <source>
        <strain evidence="4 5">IBT 40285</strain>
    </source>
</reference>
<feature type="domain" description="Zn(2)-C6 fungal-type" evidence="3">
    <location>
        <begin position="10"/>
        <end position="38"/>
    </location>
</feature>
<dbReference type="EMBL" id="KL660597">
    <property type="protein sequence ID" value="KFA65377.1"/>
    <property type="molecule type" value="Genomic_DNA"/>
</dbReference>
<organism evidence="4 5">
    <name type="scientific">Stachybotrys chlorohalonatus (strain IBT 40285)</name>
    <dbReference type="NCBI Taxonomy" id="1283841"/>
    <lineage>
        <taxon>Eukaryota</taxon>
        <taxon>Fungi</taxon>
        <taxon>Dikarya</taxon>
        <taxon>Ascomycota</taxon>
        <taxon>Pezizomycotina</taxon>
        <taxon>Sordariomycetes</taxon>
        <taxon>Hypocreomycetidae</taxon>
        <taxon>Hypocreales</taxon>
        <taxon>Stachybotryaceae</taxon>
        <taxon>Stachybotrys</taxon>
    </lineage>
</organism>
<feature type="region of interest" description="Disordered" evidence="2">
    <location>
        <begin position="78"/>
        <end position="110"/>
    </location>
</feature>
<name>A0A084QN42_STAC4</name>